<gene>
    <name evidence="1" type="ORF">A0U89_13735</name>
</gene>
<keyword evidence="2" id="KW-1185">Reference proteome</keyword>
<dbReference type="KEGG" id="kba:A0U89_13735"/>
<name>A0A1D8UXP9_9PROT</name>
<evidence type="ECO:0000313" key="1">
    <source>
        <dbReference type="EMBL" id="AOX18381.1"/>
    </source>
</evidence>
<dbReference type="RefSeq" id="WP_070403866.1">
    <property type="nucleotide sequence ID" value="NZ_BJVW01000026.1"/>
</dbReference>
<sequence>MKKKTISPAGAFYRQCQKQALRELLHLREVPPIIFKGAICSGLLVCAALGGAVVALGVTMLVHYTDVDFAKALQELGRTPPDILLNSLGAMRDSLAHEMLNLAIYGFLMTPFLGVAIQMRCKTERLFLMPRAPLA</sequence>
<dbReference type="EMBL" id="CP014675">
    <property type="protein sequence ID" value="AOX18381.1"/>
    <property type="molecule type" value="Genomic_DNA"/>
</dbReference>
<dbReference type="AlphaFoldDB" id="A0A1D8UXP9"/>
<keyword evidence="1" id="KW-0614">Plasmid</keyword>
<geneLocation type="plasmid" evidence="2">
    <name>pkb14400_1</name>
</geneLocation>
<proteinExistence type="predicted"/>
<organism evidence="1 2">
    <name type="scientific">Kozakia baliensis</name>
    <dbReference type="NCBI Taxonomy" id="153496"/>
    <lineage>
        <taxon>Bacteria</taxon>
        <taxon>Pseudomonadati</taxon>
        <taxon>Pseudomonadota</taxon>
        <taxon>Alphaproteobacteria</taxon>
        <taxon>Acetobacterales</taxon>
        <taxon>Acetobacteraceae</taxon>
        <taxon>Kozakia</taxon>
    </lineage>
</organism>
<accession>A0A1D8UXP9</accession>
<dbReference type="Proteomes" id="UP000179145">
    <property type="component" value="Plasmid pKB14400_1"/>
</dbReference>
<reference evidence="1 2" key="1">
    <citation type="journal article" date="2016" name="Microb. Cell Fact.">
        <title>Dissection of exopolysaccharide biosynthesis in Kozakia baliensis.</title>
        <authorList>
            <person name="Brandt J.U."/>
            <person name="Jakob F."/>
            <person name="Behr J."/>
            <person name="Geissler A.J."/>
            <person name="Vogel R.F."/>
        </authorList>
    </citation>
    <scope>NUCLEOTIDE SEQUENCE [LARGE SCALE GENOMIC DNA]</scope>
    <source>
        <strain evidence="1 2">DSM 14400</strain>
        <plasmid evidence="2">Plasmid pkb14400_1</plasmid>
    </source>
</reference>
<evidence type="ECO:0000313" key="2">
    <source>
        <dbReference type="Proteomes" id="UP000179145"/>
    </source>
</evidence>
<protein>
    <submittedName>
        <fullName evidence="1">Uncharacterized protein</fullName>
    </submittedName>
</protein>